<dbReference type="Proteomes" id="UP000436801">
    <property type="component" value="Unassembled WGS sequence"/>
</dbReference>
<organism evidence="1 2">
    <name type="scientific">Sphingomonas carotinifaciens</name>
    <dbReference type="NCBI Taxonomy" id="1166323"/>
    <lineage>
        <taxon>Bacteria</taxon>
        <taxon>Pseudomonadati</taxon>
        <taxon>Pseudomonadota</taxon>
        <taxon>Alphaproteobacteria</taxon>
        <taxon>Sphingomonadales</taxon>
        <taxon>Sphingomonadaceae</taxon>
        <taxon>Sphingomonas</taxon>
    </lineage>
</organism>
<name>A0A6N8LV26_9SPHN</name>
<gene>
    <name evidence="1" type="ORF">GQR91_14545</name>
</gene>
<dbReference type="AlphaFoldDB" id="A0A6N8LV26"/>
<dbReference type="RefSeq" id="WP_149683197.1">
    <property type="nucleotide sequence ID" value="NZ_FNBI01000008.1"/>
</dbReference>
<accession>A0A6N8LV26</accession>
<comment type="caution">
    <text evidence="1">The sequence shown here is derived from an EMBL/GenBank/DDBJ whole genome shotgun (WGS) entry which is preliminary data.</text>
</comment>
<proteinExistence type="predicted"/>
<sequence>MTGLFFGHWRVELTVRCSAGGAKLSGMAALGYGRHIALVQPKGFIITDFNHAATGKPEGNVAFDPQAPGGAASI</sequence>
<evidence type="ECO:0000313" key="2">
    <source>
        <dbReference type="Proteomes" id="UP000436801"/>
    </source>
</evidence>
<evidence type="ECO:0000313" key="1">
    <source>
        <dbReference type="EMBL" id="MWC44840.1"/>
    </source>
</evidence>
<reference evidence="1 2" key="1">
    <citation type="submission" date="2019-12" db="EMBL/GenBank/DDBJ databases">
        <authorList>
            <person name="Zheng J."/>
        </authorList>
    </citation>
    <scope>NUCLEOTIDE SEQUENCE [LARGE SCALE GENOMIC DNA]</scope>
    <source>
        <strain evidence="1 2">DSM 27347</strain>
    </source>
</reference>
<protein>
    <submittedName>
        <fullName evidence="1">Uncharacterized protein</fullName>
    </submittedName>
</protein>
<dbReference type="EMBL" id="WSUT01000005">
    <property type="protein sequence ID" value="MWC44840.1"/>
    <property type="molecule type" value="Genomic_DNA"/>
</dbReference>